<reference evidence="2 3" key="1">
    <citation type="journal article" date="2019" name="Environ. Microbiol.">
        <title>At the nexus of three kingdoms: the genome of the mycorrhizal fungus Gigaspora margarita provides insights into plant, endobacterial and fungal interactions.</title>
        <authorList>
            <person name="Venice F."/>
            <person name="Ghignone S."/>
            <person name="Salvioli di Fossalunga A."/>
            <person name="Amselem J."/>
            <person name="Novero M."/>
            <person name="Xianan X."/>
            <person name="Sedzielewska Toro K."/>
            <person name="Morin E."/>
            <person name="Lipzen A."/>
            <person name="Grigoriev I.V."/>
            <person name="Henrissat B."/>
            <person name="Martin F.M."/>
            <person name="Bonfante P."/>
        </authorList>
    </citation>
    <scope>NUCLEOTIDE SEQUENCE [LARGE SCALE GENOMIC DNA]</scope>
    <source>
        <strain evidence="2 3">BEG34</strain>
    </source>
</reference>
<keyword evidence="1" id="KW-1133">Transmembrane helix</keyword>
<accession>A0A8H4ES24</accession>
<protein>
    <submittedName>
        <fullName evidence="2">Uncharacterized protein</fullName>
    </submittedName>
</protein>
<dbReference type="AlphaFoldDB" id="A0A8H4ES24"/>
<dbReference type="EMBL" id="WTPW01000135">
    <property type="protein sequence ID" value="KAF0543532.1"/>
    <property type="molecule type" value="Genomic_DNA"/>
</dbReference>
<sequence length="211" mass="23718">MRNLIRKTNITVRICMHRDKAKDENVDKEDKNGDEKENEDELLVLKRSNIFNTQVTYKMKLFFLLQLFALGFFSEVVLTASLFARQVQDQDQQCFPTVSTDSCACSPAYTCKIDQNQPLPNAPSEVQNLESYASECAAAVSCKFINPDSIVHCSVGSEGLGCNNVEAFTSTFTCKTETIGTGTCTQECNYCTLYRNGALICTDCYYLDYDR</sequence>
<keyword evidence="3" id="KW-1185">Reference proteome</keyword>
<gene>
    <name evidence="2" type="ORF">F8M41_003810</name>
</gene>
<evidence type="ECO:0000313" key="2">
    <source>
        <dbReference type="EMBL" id="KAF0543532.1"/>
    </source>
</evidence>
<name>A0A8H4ES24_GIGMA</name>
<comment type="caution">
    <text evidence="2">The sequence shown here is derived from an EMBL/GenBank/DDBJ whole genome shotgun (WGS) entry which is preliminary data.</text>
</comment>
<proteinExistence type="predicted"/>
<organism evidence="2 3">
    <name type="scientific">Gigaspora margarita</name>
    <dbReference type="NCBI Taxonomy" id="4874"/>
    <lineage>
        <taxon>Eukaryota</taxon>
        <taxon>Fungi</taxon>
        <taxon>Fungi incertae sedis</taxon>
        <taxon>Mucoromycota</taxon>
        <taxon>Glomeromycotina</taxon>
        <taxon>Glomeromycetes</taxon>
        <taxon>Diversisporales</taxon>
        <taxon>Gigasporaceae</taxon>
        <taxon>Gigaspora</taxon>
    </lineage>
</organism>
<evidence type="ECO:0000256" key="1">
    <source>
        <dbReference type="SAM" id="Phobius"/>
    </source>
</evidence>
<keyword evidence="1" id="KW-0812">Transmembrane</keyword>
<dbReference type="Proteomes" id="UP000439903">
    <property type="component" value="Unassembled WGS sequence"/>
</dbReference>
<evidence type="ECO:0000313" key="3">
    <source>
        <dbReference type="Proteomes" id="UP000439903"/>
    </source>
</evidence>
<keyword evidence="1" id="KW-0472">Membrane</keyword>
<dbReference type="OrthoDB" id="10318908at2759"/>
<feature type="transmembrane region" description="Helical" evidence="1">
    <location>
        <begin position="61"/>
        <end position="84"/>
    </location>
</feature>